<feature type="non-terminal residue" evidence="2">
    <location>
        <position position="201"/>
    </location>
</feature>
<evidence type="ECO:0000313" key="4">
    <source>
        <dbReference type="Proteomes" id="UP000663829"/>
    </source>
</evidence>
<dbReference type="Proteomes" id="UP000663829">
    <property type="component" value="Unassembled WGS sequence"/>
</dbReference>
<keyword evidence="4" id="KW-1185">Reference proteome</keyword>
<sequence length="201" mass="22746">NCLMDACLLNMIGIQDSSLKLRRHLFNYIKANETAIHDMWRYSRVAFDQELGIDLEDSILEEEWKQIVEETEVVDGGRCKFLQSCHIFAAANMLKRPIIVLGEEYINTANESNIQLNDIIGVYLTLLSASINTSHYPILLAYVSSHFTPLVMLKKQSSASTTSDTTTALQSSLPLSFLSNSILVRDLPVHYLNYIEQRSLS</sequence>
<evidence type="ECO:0000313" key="3">
    <source>
        <dbReference type="EMBL" id="CAF4448318.1"/>
    </source>
</evidence>
<dbReference type="InterPro" id="IPR003323">
    <property type="entry name" value="OTU_dom"/>
</dbReference>
<dbReference type="Proteomes" id="UP000681722">
    <property type="component" value="Unassembled WGS sequence"/>
</dbReference>
<organism evidence="2 4">
    <name type="scientific">Didymodactylos carnosus</name>
    <dbReference type="NCBI Taxonomy" id="1234261"/>
    <lineage>
        <taxon>Eukaryota</taxon>
        <taxon>Metazoa</taxon>
        <taxon>Spiralia</taxon>
        <taxon>Gnathifera</taxon>
        <taxon>Rotifera</taxon>
        <taxon>Eurotatoria</taxon>
        <taxon>Bdelloidea</taxon>
        <taxon>Philodinida</taxon>
        <taxon>Philodinidae</taxon>
        <taxon>Didymodactylos</taxon>
    </lineage>
</organism>
<accession>A0A815Z7Y8</accession>
<dbReference type="PROSITE" id="PS50802">
    <property type="entry name" value="OTU"/>
    <property type="match status" value="1"/>
</dbReference>
<comment type="caution">
    <text evidence="2">The sequence shown here is derived from an EMBL/GenBank/DDBJ whole genome shotgun (WGS) entry which is preliminary data.</text>
</comment>
<dbReference type="OrthoDB" id="10064699at2759"/>
<name>A0A815Z7Y8_9BILA</name>
<dbReference type="AlphaFoldDB" id="A0A815Z7Y8"/>
<feature type="domain" description="OTU" evidence="1">
    <location>
        <begin position="1"/>
        <end position="153"/>
    </location>
</feature>
<dbReference type="EMBL" id="CAJNOQ010031603">
    <property type="protein sequence ID" value="CAF1580918.1"/>
    <property type="molecule type" value="Genomic_DNA"/>
</dbReference>
<dbReference type="EMBL" id="CAJOBC010097562">
    <property type="protein sequence ID" value="CAF4448318.1"/>
    <property type="molecule type" value="Genomic_DNA"/>
</dbReference>
<evidence type="ECO:0000259" key="1">
    <source>
        <dbReference type="PROSITE" id="PS50802"/>
    </source>
</evidence>
<gene>
    <name evidence="2" type="ORF">GPM918_LOCUS41082</name>
    <name evidence="3" type="ORF">SRO942_LOCUS42091</name>
</gene>
<evidence type="ECO:0000313" key="2">
    <source>
        <dbReference type="EMBL" id="CAF1580918.1"/>
    </source>
</evidence>
<protein>
    <recommendedName>
        <fullName evidence="1">OTU domain-containing protein</fullName>
    </recommendedName>
</protein>
<dbReference type="Pfam" id="PF02338">
    <property type="entry name" value="OTU"/>
    <property type="match status" value="1"/>
</dbReference>
<reference evidence="2" key="1">
    <citation type="submission" date="2021-02" db="EMBL/GenBank/DDBJ databases">
        <authorList>
            <person name="Nowell W R."/>
        </authorList>
    </citation>
    <scope>NUCLEOTIDE SEQUENCE</scope>
</reference>
<proteinExistence type="predicted"/>